<keyword evidence="6" id="KW-0732">Signal</keyword>
<dbReference type="KEGG" id="lvi:G7068_07320"/>
<evidence type="ECO:0000256" key="4">
    <source>
        <dbReference type="PIRSR" id="PIRSR606710-2"/>
    </source>
</evidence>
<dbReference type="InterPro" id="IPR006710">
    <property type="entry name" value="Glyco_hydro_43"/>
</dbReference>
<keyword evidence="2 8" id="KW-0378">Hydrolase</keyword>
<feature type="region of interest" description="Disordered" evidence="5">
    <location>
        <begin position="32"/>
        <end position="92"/>
    </location>
</feature>
<sequence length="682" mass="73971">MKLTRPLTATAGALTVLALLISGSGFQATAAFATEAEGPTSSADPEPTPAPSDKPEAPEVTPGPTATPSPSPTAAPEETPPPTPSADPEPLTASATAAPITQCNSKFMSIRDGGWLFPGIAYKGNFADPFVLPVKEAGGTVYYAFATNTSQRNLPVMKSTDLKTWSVISYTSNSGWAESRCLSDYDPLDDTAIPAEIRQYNYNVQWKPETNYFPNQVEAWLNVDGLVSARPSWAAWVPQAGPGALGWRTQETWAPGVAYFNGKYHAYMSVRANGTSDRFCIGLATSTNPGGPYRYISGNSAVVCPTDYLNGVIDPEPVNYGGKWYLLWKSEYSPGKAQGLHAQEIDVTTGRLKAGTKKVDLLYRDTSATTWEHHAIENPSMATIGGTTYLFYAGGEFWAKPGTNSNYATGYAVCPKGPTAPCKRPSGDNRLLGSLGSVQGPGGGSAFQAADGTWKFAYHAYTQGGDPDTRQLRIANIYRWQAGQISISDGAKARFADVPAHYKFASQIGWLANKGITTGNKDGNFLPQTSTTRSDMAAFLYRYAGSPAYTPKGAEPFADVSKKNNKFYKEIRWMHAMGLSTGSRNPNGGKALYKPGDAISREAMAAFLYRLSRTKNYTPKGKEPLLDVNRQSKFYREIRWMYDNKITTGYSQGNGTYVFDEKGNTNRDAFAAFLQRYDSKFG</sequence>
<accession>A0A6G7XF52</accession>
<dbReference type="GO" id="GO:0004553">
    <property type="term" value="F:hydrolase activity, hydrolyzing O-glycosyl compounds"/>
    <property type="evidence" value="ECO:0007669"/>
    <property type="project" value="InterPro"/>
</dbReference>
<name>A0A6G7XF52_9MICO</name>
<dbReference type="AlphaFoldDB" id="A0A6G7XF52"/>
<dbReference type="PROSITE" id="PS51272">
    <property type="entry name" value="SLH"/>
    <property type="match status" value="2"/>
</dbReference>
<dbReference type="InterPro" id="IPR023296">
    <property type="entry name" value="Glyco_hydro_beta-prop_sf"/>
</dbReference>
<feature type="domain" description="SLH" evidence="7">
    <location>
        <begin position="491"/>
        <end position="554"/>
    </location>
</feature>
<dbReference type="InterPro" id="IPR001119">
    <property type="entry name" value="SLH_dom"/>
</dbReference>
<protein>
    <submittedName>
        <fullName evidence="8">Family 43 glycosylhydrolase</fullName>
    </submittedName>
</protein>
<feature type="signal peptide" evidence="6">
    <location>
        <begin position="1"/>
        <end position="33"/>
    </location>
</feature>
<dbReference type="Proteomes" id="UP000502677">
    <property type="component" value="Chromosome"/>
</dbReference>
<dbReference type="Pfam" id="PF04616">
    <property type="entry name" value="Glyco_hydro_43"/>
    <property type="match status" value="1"/>
</dbReference>
<comment type="similarity">
    <text evidence="1">Belongs to the glycosyl hydrolase 43 family.</text>
</comment>
<gene>
    <name evidence="8" type="ORF">G7068_07320</name>
</gene>
<dbReference type="SUPFAM" id="SSF75005">
    <property type="entry name" value="Arabinanase/levansucrase/invertase"/>
    <property type="match status" value="2"/>
</dbReference>
<evidence type="ECO:0000259" key="7">
    <source>
        <dbReference type="PROSITE" id="PS51272"/>
    </source>
</evidence>
<dbReference type="PANTHER" id="PTHR42812:SF5">
    <property type="entry name" value="ENDO-ARABINASE"/>
    <property type="match status" value="1"/>
</dbReference>
<feature type="chain" id="PRO_5026199901" evidence="6">
    <location>
        <begin position="34"/>
        <end position="682"/>
    </location>
</feature>
<reference evidence="8 9" key="1">
    <citation type="submission" date="2020-03" db="EMBL/GenBank/DDBJ databases">
        <title>Leucobacter sp. nov., isolated from beetles.</title>
        <authorList>
            <person name="Hyun D.-W."/>
            <person name="Bae J.-W."/>
        </authorList>
    </citation>
    <scope>NUCLEOTIDE SEQUENCE [LARGE SCALE GENOMIC DNA]</scope>
    <source>
        <strain evidence="8 9">HDW9C</strain>
    </source>
</reference>
<evidence type="ECO:0000256" key="1">
    <source>
        <dbReference type="ARBA" id="ARBA00009865"/>
    </source>
</evidence>
<dbReference type="Pfam" id="PF00395">
    <property type="entry name" value="SLH"/>
    <property type="match status" value="1"/>
</dbReference>
<dbReference type="EMBL" id="CP049863">
    <property type="protein sequence ID" value="QIK63027.1"/>
    <property type="molecule type" value="Genomic_DNA"/>
</dbReference>
<evidence type="ECO:0000313" key="9">
    <source>
        <dbReference type="Proteomes" id="UP000502677"/>
    </source>
</evidence>
<evidence type="ECO:0000256" key="2">
    <source>
        <dbReference type="ARBA" id="ARBA00022801"/>
    </source>
</evidence>
<evidence type="ECO:0000256" key="5">
    <source>
        <dbReference type="SAM" id="MobiDB-lite"/>
    </source>
</evidence>
<evidence type="ECO:0000256" key="3">
    <source>
        <dbReference type="ARBA" id="ARBA00023295"/>
    </source>
</evidence>
<proteinExistence type="inferred from homology"/>
<organism evidence="8 9">
    <name type="scientific">Leucobacter viscericola</name>
    <dbReference type="NCBI Taxonomy" id="2714935"/>
    <lineage>
        <taxon>Bacteria</taxon>
        <taxon>Bacillati</taxon>
        <taxon>Actinomycetota</taxon>
        <taxon>Actinomycetes</taxon>
        <taxon>Micrococcales</taxon>
        <taxon>Microbacteriaceae</taxon>
        <taxon>Leucobacter</taxon>
    </lineage>
</organism>
<dbReference type="InterPro" id="IPR051795">
    <property type="entry name" value="Glycosyl_Hydrlase_43"/>
</dbReference>
<dbReference type="RefSeq" id="WP_166290660.1">
    <property type="nucleotide sequence ID" value="NZ_CP049863.1"/>
</dbReference>
<keyword evidence="9" id="KW-1185">Reference proteome</keyword>
<evidence type="ECO:0000256" key="6">
    <source>
        <dbReference type="SAM" id="SignalP"/>
    </source>
</evidence>
<feature type="domain" description="SLH" evidence="7">
    <location>
        <begin position="621"/>
        <end position="682"/>
    </location>
</feature>
<evidence type="ECO:0000313" key="8">
    <source>
        <dbReference type="EMBL" id="QIK63027.1"/>
    </source>
</evidence>
<dbReference type="Gene3D" id="2.115.10.20">
    <property type="entry name" value="Glycosyl hydrolase domain, family 43"/>
    <property type="match status" value="1"/>
</dbReference>
<keyword evidence="3" id="KW-0326">Glycosidase</keyword>
<feature type="site" description="Important for catalytic activity, responsible for pKa modulation of the active site Glu and correct orientation of both the proton donor and substrate" evidence="4">
    <location>
        <position position="314"/>
    </location>
</feature>
<feature type="compositionally biased region" description="Pro residues" evidence="5">
    <location>
        <begin position="65"/>
        <end position="87"/>
    </location>
</feature>
<dbReference type="PANTHER" id="PTHR42812">
    <property type="entry name" value="BETA-XYLOSIDASE"/>
    <property type="match status" value="1"/>
</dbReference>
<dbReference type="GO" id="GO:0005975">
    <property type="term" value="P:carbohydrate metabolic process"/>
    <property type="evidence" value="ECO:0007669"/>
    <property type="project" value="InterPro"/>
</dbReference>